<dbReference type="Proteomes" id="UP000010483">
    <property type="component" value="Chromosome"/>
</dbReference>
<dbReference type="Gene3D" id="3.40.462.10">
    <property type="entry name" value="FAD-linked oxidases, C-terminal domain"/>
    <property type="match status" value="1"/>
</dbReference>
<dbReference type="InterPro" id="IPR036318">
    <property type="entry name" value="FAD-bd_PCMH-like_sf"/>
</dbReference>
<dbReference type="SUPFAM" id="SSF55103">
    <property type="entry name" value="FAD-linked oxidases, C-terminal domain"/>
    <property type="match status" value="1"/>
</dbReference>
<keyword evidence="4 6" id="KW-0560">Oxidoreductase</keyword>
<dbReference type="Gene3D" id="3.30.43.10">
    <property type="entry name" value="Uridine Diphospho-n-acetylenolpyruvylglucosamine Reductase, domain 2"/>
    <property type="match status" value="1"/>
</dbReference>
<dbReference type="PROSITE" id="PS51387">
    <property type="entry name" value="FAD_PCMH"/>
    <property type="match status" value="1"/>
</dbReference>
<dbReference type="PANTHER" id="PTHR11748:SF111">
    <property type="entry name" value="D-LACTATE DEHYDROGENASE, MITOCHONDRIAL-RELATED"/>
    <property type="match status" value="1"/>
</dbReference>
<evidence type="ECO:0000256" key="3">
    <source>
        <dbReference type="ARBA" id="ARBA00022827"/>
    </source>
</evidence>
<dbReference type="Pfam" id="PF01565">
    <property type="entry name" value="FAD_binding_4"/>
    <property type="match status" value="1"/>
</dbReference>
<feature type="domain" description="FAD-binding PCMH-type" evidence="5">
    <location>
        <begin position="36"/>
        <end position="223"/>
    </location>
</feature>
<dbReference type="KEGG" id="csn:Cyast_1815"/>
<gene>
    <name evidence="6" type="ordered locus">Cyast_1815</name>
</gene>
<dbReference type="InterPro" id="IPR016164">
    <property type="entry name" value="FAD-linked_Oxase-like_C"/>
</dbReference>
<dbReference type="STRING" id="292563.Cyast_1815"/>
<dbReference type="InterPro" id="IPR006094">
    <property type="entry name" value="Oxid_FAD_bind_N"/>
</dbReference>
<reference evidence="7" key="1">
    <citation type="journal article" date="2013" name="Proc. Natl. Acad. Sci. U.S.A.">
        <title>Improving the coverage of the cyanobacterial phylum using diversity-driven genome sequencing.</title>
        <authorList>
            <person name="Shih P.M."/>
            <person name="Wu D."/>
            <person name="Latifi A."/>
            <person name="Axen S.D."/>
            <person name="Fewer D.P."/>
            <person name="Talla E."/>
            <person name="Calteau A."/>
            <person name="Cai F."/>
            <person name="Tandeau de Marsac N."/>
            <person name="Rippka R."/>
            <person name="Herdman M."/>
            <person name="Sivonen K."/>
            <person name="Coursin T."/>
            <person name="Laurent T."/>
            <person name="Goodwin L."/>
            <person name="Nolan M."/>
            <person name="Davenport K.W."/>
            <person name="Han C.S."/>
            <person name="Rubin E.M."/>
            <person name="Eisen J.A."/>
            <person name="Woyke T."/>
            <person name="Gugger M."/>
            <person name="Kerfeld C.A."/>
        </authorList>
    </citation>
    <scope>NUCLEOTIDE SEQUENCE [LARGE SCALE GENOMIC DNA]</scope>
    <source>
        <strain evidence="7">ATCC 29140 / PCC 7202</strain>
    </source>
</reference>
<dbReference type="InterPro" id="IPR016167">
    <property type="entry name" value="FAD-bd_PCMH_sub1"/>
</dbReference>
<comment type="similarity">
    <text evidence="1">Belongs to the FAD-binding oxidoreductase/transferase type 4 family.</text>
</comment>
<sequence length="530" mass="59454">MKEQNAIAQWTDTLGSDNIVTEESVLEIKATATYSTSNRIYAVLKPKNVEQVQECVKIANENQVAIYPISSGKNWGYGSKVPTANGCALMELSGMNNIFDLNEELGYVTIEAGVTQRQLYQFLQEQKSQLWLDCNASCVDSTLVGNTMERGFGHTPYGDHFAHICGLEVVLPTGEIIHTGFGKFANAKASPVYRWGLGPYLDGLFTQSNLGIVTKMTVWLMPQPEYFEAFFFSIAEESQLEPLIDALRPLRLDGTIKSAVHIGNNYKVLCALTQYPWEESQGKTPLPDEVLNKFTQEWDIGAWNGSGGIYGTRRQVAEAKRLIRNALKGKVKRLQFLNDNTIKLADGIAKPWQNLTGSHLPELLNLMHPVYGLMKGVPTNTQLASTYWRKKTPVPKNPDPDRDGCGLIWCAPVAPLGGKYAQEINQIVRETLLKYGFEPQQSMTLLTERVLDCIITIGYDRDVEGEDQKALDCYQELMDKLNDAGYYPYRLGIHSMNTMKKGEESYNQLLRNLKIALDPNNIISPKRYIV</sequence>
<dbReference type="GO" id="GO:1903457">
    <property type="term" value="P:lactate catabolic process"/>
    <property type="evidence" value="ECO:0007669"/>
    <property type="project" value="TreeGrafter"/>
</dbReference>
<evidence type="ECO:0000259" key="5">
    <source>
        <dbReference type="PROSITE" id="PS51387"/>
    </source>
</evidence>
<proteinExistence type="inferred from homology"/>
<accession>K9YLG7</accession>
<dbReference type="PANTHER" id="PTHR11748">
    <property type="entry name" value="D-LACTATE DEHYDROGENASE"/>
    <property type="match status" value="1"/>
</dbReference>
<dbReference type="SUPFAM" id="SSF56176">
    <property type="entry name" value="FAD-binding/transporter-associated domain-like"/>
    <property type="match status" value="1"/>
</dbReference>
<dbReference type="AlphaFoldDB" id="K9YLG7"/>
<dbReference type="GO" id="GO:0008720">
    <property type="term" value="F:D-lactate dehydrogenase (NAD+) activity"/>
    <property type="evidence" value="ECO:0007669"/>
    <property type="project" value="TreeGrafter"/>
</dbReference>
<keyword evidence="2" id="KW-0285">Flavoprotein</keyword>
<dbReference type="EMBL" id="CP003940">
    <property type="protein sequence ID" value="AFZ47771.1"/>
    <property type="molecule type" value="Genomic_DNA"/>
</dbReference>
<dbReference type="GO" id="GO:0071949">
    <property type="term" value="F:FAD binding"/>
    <property type="evidence" value="ECO:0007669"/>
    <property type="project" value="InterPro"/>
</dbReference>
<name>K9YLG7_CYASC</name>
<evidence type="ECO:0000313" key="6">
    <source>
        <dbReference type="EMBL" id="AFZ47771.1"/>
    </source>
</evidence>
<dbReference type="Gene3D" id="3.30.465.10">
    <property type="match status" value="1"/>
</dbReference>
<dbReference type="EC" id="1.17.99.1" evidence="6"/>
<protein>
    <submittedName>
        <fullName evidence="6">4-cresol dehydrogenase (Hydroxylating)</fullName>
        <ecNumber evidence="6">1.17.99.1</ecNumber>
    </submittedName>
</protein>
<evidence type="ECO:0000256" key="4">
    <source>
        <dbReference type="ARBA" id="ARBA00023002"/>
    </source>
</evidence>
<evidence type="ECO:0000256" key="1">
    <source>
        <dbReference type="ARBA" id="ARBA00008000"/>
    </source>
</evidence>
<dbReference type="InterPro" id="IPR016166">
    <property type="entry name" value="FAD-bd_PCMH"/>
</dbReference>
<evidence type="ECO:0000256" key="2">
    <source>
        <dbReference type="ARBA" id="ARBA00022630"/>
    </source>
</evidence>
<dbReference type="eggNOG" id="COG0277">
    <property type="taxonomic scope" value="Bacteria"/>
</dbReference>
<keyword evidence="7" id="KW-1185">Reference proteome</keyword>
<dbReference type="BioCyc" id="CSTA292563:G1353-1824-MONOMER"/>
<dbReference type="PATRIC" id="fig|292563.3.peg.1897"/>
<dbReference type="InterPro" id="IPR016170">
    <property type="entry name" value="Cytok_DH_C_sf"/>
</dbReference>
<dbReference type="HOGENOM" id="CLU_024402_0_1_3"/>
<organism evidence="6 7">
    <name type="scientific">Cyanobacterium stanieri (strain ATCC 29140 / PCC 7202)</name>
    <dbReference type="NCBI Taxonomy" id="292563"/>
    <lineage>
        <taxon>Bacteria</taxon>
        <taxon>Bacillati</taxon>
        <taxon>Cyanobacteriota</taxon>
        <taxon>Cyanophyceae</taxon>
        <taxon>Oscillatoriophycideae</taxon>
        <taxon>Chroococcales</taxon>
        <taxon>Geminocystaceae</taxon>
        <taxon>Cyanobacterium</taxon>
    </lineage>
</organism>
<dbReference type="GO" id="GO:0004458">
    <property type="term" value="F:D-lactate dehydrogenase (cytochrome) activity"/>
    <property type="evidence" value="ECO:0007669"/>
    <property type="project" value="TreeGrafter"/>
</dbReference>
<dbReference type="InterPro" id="IPR016169">
    <property type="entry name" value="FAD-bd_PCMH_sub2"/>
</dbReference>
<keyword evidence="3" id="KW-0274">FAD</keyword>
<evidence type="ECO:0000313" key="7">
    <source>
        <dbReference type="Proteomes" id="UP000010483"/>
    </source>
</evidence>